<dbReference type="InterPro" id="IPR003362">
    <property type="entry name" value="Bact_transf"/>
</dbReference>
<keyword evidence="4 7" id="KW-0812">Transmembrane</keyword>
<dbReference type="Pfam" id="PF13727">
    <property type="entry name" value="CoA_binding_3"/>
    <property type="match status" value="1"/>
</dbReference>
<evidence type="ECO:0000256" key="6">
    <source>
        <dbReference type="ARBA" id="ARBA00023136"/>
    </source>
</evidence>
<evidence type="ECO:0000256" key="4">
    <source>
        <dbReference type="ARBA" id="ARBA00022692"/>
    </source>
</evidence>
<protein>
    <submittedName>
        <fullName evidence="9">Sugar transferase</fullName>
    </submittedName>
</protein>
<feature type="transmembrane region" description="Helical" evidence="7">
    <location>
        <begin position="98"/>
        <end position="116"/>
    </location>
</feature>
<evidence type="ECO:0000256" key="3">
    <source>
        <dbReference type="ARBA" id="ARBA00022679"/>
    </source>
</evidence>
<keyword evidence="3 9" id="KW-0808">Transferase</keyword>
<dbReference type="Pfam" id="PF02397">
    <property type="entry name" value="Bac_transf"/>
    <property type="match status" value="1"/>
</dbReference>
<dbReference type="Gene3D" id="3.40.50.720">
    <property type="entry name" value="NAD(P)-binding Rossmann-like Domain"/>
    <property type="match status" value="1"/>
</dbReference>
<feature type="transmembrane region" description="Helical" evidence="7">
    <location>
        <begin position="293"/>
        <end position="317"/>
    </location>
</feature>
<dbReference type="NCBIfam" id="TIGR03025">
    <property type="entry name" value="EPS_sugtrans"/>
    <property type="match status" value="1"/>
</dbReference>
<name>A0ABS2CH85_9MICO</name>
<feature type="transmembrane region" description="Helical" evidence="7">
    <location>
        <begin position="122"/>
        <end position="143"/>
    </location>
</feature>
<evidence type="ECO:0000256" key="7">
    <source>
        <dbReference type="SAM" id="Phobius"/>
    </source>
</evidence>
<dbReference type="PANTHER" id="PTHR30576:SF10">
    <property type="entry name" value="SLL5057 PROTEIN"/>
    <property type="match status" value="1"/>
</dbReference>
<accession>A0ABS2CH85</accession>
<dbReference type="EMBL" id="JAFDVD010000003">
    <property type="protein sequence ID" value="MBM6399145.1"/>
    <property type="molecule type" value="Genomic_DNA"/>
</dbReference>
<evidence type="ECO:0000256" key="1">
    <source>
        <dbReference type="ARBA" id="ARBA00004141"/>
    </source>
</evidence>
<comment type="subcellular location">
    <subcellularLocation>
        <location evidence="1">Membrane</location>
        <topology evidence="1">Multi-pass membrane protein</topology>
    </subcellularLocation>
</comment>
<evidence type="ECO:0000313" key="10">
    <source>
        <dbReference type="Proteomes" id="UP001430172"/>
    </source>
</evidence>
<reference evidence="9" key="1">
    <citation type="submission" date="2021-02" db="EMBL/GenBank/DDBJ databases">
        <title>Phycicoccus sp. MQZ13P-5T, whole genome shotgun sequence.</title>
        <authorList>
            <person name="Tuo L."/>
        </authorList>
    </citation>
    <scope>NUCLEOTIDE SEQUENCE</scope>
    <source>
        <strain evidence="9">MQZ13P-5</strain>
    </source>
</reference>
<proteinExistence type="inferred from homology"/>
<feature type="transmembrane region" description="Helical" evidence="7">
    <location>
        <begin position="64"/>
        <end position="86"/>
    </location>
</feature>
<comment type="caution">
    <text evidence="9">The sequence shown here is derived from an EMBL/GenBank/DDBJ whole genome shotgun (WGS) entry which is preliminary data.</text>
</comment>
<dbReference type="Proteomes" id="UP001430172">
    <property type="component" value="Unassembled WGS sequence"/>
</dbReference>
<comment type="similarity">
    <text evidence="2">Belongs to the bacterial sugar transferase family.</text>
</comment>
<dbReference type="GO" id="GO:0016740">
    <property type="term" value="F:transferase activity"/>
    <property type="evidence" value="ECO:0007669"/>
    <property type="project" value="UniProtKB-KW"/>
</dbReference>
<sequence>MALVSPVRVTTRPRTPTATHRLIAPAAVATDLAGIALVITLAALGRMHLPFANAAADLHELAVAAAVPLAVGWVLAIAAHGGYAGHHFGAGATEYKQVVRATLVGAGAIGVVSYLAKLEFSRGFFFLLIILGVPVLVLGRHLLRRALHAARRRGRLTHRVLVSGSPDQVDEVADVLRREPWLGYEVVGALLPTPGAAATPGGVPVLGTTSRTAAVVASEGCDVVLFAGGAVGSAREMRRAAWDLEDSDVQIMLVPSLTDVATDRVRVRPAAGLHLMELDRPRAHRASRLSKRAFDIVGASAGLLLAGPVLLATALAIRLHDGGPVLFPQTRVGLTGSFFDCFKFRSMVVDADRLVAQVAAQNKHGEGHVLFKAADDPRITRPGKFIRRFSIDEMPQFLNVLRGEMSLVGPRPPLPSEVEQYTDDVRTRLAVRPGMTGLWQVSGRSDLSWEDSVRLDLYYVDNWSLVQDLTILWRTVSAVLTARGAY</sequence>
<gene>
    <name evidence="9" type="ORF">JQN70_01965</name>
</gene>
<evidence type="ECO:0000256" key="5">
    <source>
        <dbReference type="ARBA" id="ARBA00022989"/>
    </source>
</evidence>
<dbReference type="InterPro" id="IPR017475">
    <property type="entry name" value="EPS_sugar_tfrase"/>
</dbReference>
<keyword evidence="6 7" id="KW-0472">Membrane</keyword>
<organism evidence="9 10">
    <name type="scientific">Phycicoccus sonneratiae</name>
    <dbReference type="NCBI Taxonomy" id="2807628"/>
    <lineage>
        <taxon>Bacteria</taxon>
        <taxon>Bacillati</taxon>
        <taxon>Actinomycetota</taxon>
        <taxon>Actinomycetes</taxon>
        <taxon>Micrococcales</taxon>
        <taxon>Intrasporangiaceae</taxon>
        <taxon>Phycicoccus</taxon>
    </lineage>
</organism>
<evidence type="ECO:0000256" key="2">
    <source>
        <dbReference type="ARBA" id="ARBA00006464"/>
    </source>
</evidence>
<evidence type="ECO:0000313" key="9">
    <source>
        <dbReference type="EMBL" id="MBM6399145.1"/>
    </source>
</evidence>
<dbReference type="RefSeq" id="WP_204129619.1">
    <property type="nucleotide sequence ID" value="NZ_JAFDVD010000003.1"/>
</dbReference>
<feature type="domain" description="Bacterial sugar transferase" evidence="8">
    <location>
        <begin position="291"/>
        <end position="480"/>
    </location>
</feature>
<dbReference type="PANTHER" id="PTHR30576">
    <property type="entry name" value="COLANIC BIOSYNTHESIS UDP-GLUCOSE LIPID CARRIER TRANSFERASE"/>
    <property type="match status" value="1"/>
</dbReference>
<keyword evidence="5 7" id="KW-1133">Transmembrane helix</keyword>
<keyword evidence="10" id="KW-1185">Reference proteome</keyword>
<feature type="transmembrane region" description="Helical" evidence="7">
    <location>
        <begin position="22"/>
        <end position="44"/>
    </location>
</feature>
<evidence type="ECO:0000259" key="8">
    <source>
        <dbReference type="Pfam" id="PF02397"/>
    </source>
</evidence>